<evidence type="ECO:0000313" key="1">
    <source>
        <dbReference type="EMBL" id="BBO32261.1"/>
    </source>
</evidence>
<reference evidence="2" key="1">
    <citation type="submission" date="2019-10" db="EMBL/GenBank/DDBJ databases">
        <title>Lacipirellula parvula gen. nov., sp. nov., representing a lineage of planctomycetes widespread in freshwater anoxic habitats, and description of the family Lacipirellulaceae.</title>
        <authorList>
            <person name="Dedysh S.N."/>
            <person name="Kulichevskaya I.S."/>
            <person name="Beletsky A.V."/>
            <person name="Rakitin A.L."/>
            <person name="Mardanov A.V."/>
            <person name="Ivanova A.A."/>
            <person name="Saltykova V.X."/>
            <person name="Rijpstra W.I.C."/>
            <person name="Sinninghe Damste J.S."/>
            <person name="Ravin N.V."/>
        </authorList>
    </citation>
    <scope>NUCLEOTIDE SEQUENCE [LARGE SCALE GENOMIC DNA]</scope>
    <source>
        <strain evidence="2">PX69</strain>
    </source>
</reference>
<accession>A0A5K7XBN0</accession>
<gene>
    <name evidence="1" type="ORF">PLANPX_1873</name>
</gene>
<keyword evidence="2" id="KW-1185">Reference proteome</keyword>
<name>A0A5K7XBN0_9BACT</name>
<dbReference type="KEGG" id="lpav:PLANPX_1873"/>
<organism evidence="1 2">
    <name type="scientific">Lacipirellula parvula</name>
    <dbReference type="NCBI Taxonomy" id="2650471"/>
    <lineage>
        <taxon>Bacteria</taxon>
        <taxon>Pseudomonadati</taxon>
        <taxon>Planctomycetota</taxon>
        <taxon>Planctomycetia</taxon>
        <taxon>Pirellulales</taxon>
        <taxon>Lacipirellulaceae</taxon>
        <taxon>Lacipirellula</taxon>
    </lineage>
</organism>
<dbReference type="Proteomes" id="UP000326837">
    <property type="component" value="Chromosome"/>
</dbReference>
<dbReference type="AlphaFoldDB" id="A0A5K7XBN0"/>
<evidence type="ECO:0000313" key="2">
    <source>
        <dbReference type="Proteomes" id="UP000326837"/>
    </source>
</evidence>
<sequence>MCSMVRRAAPSAFSIFADGGSHLQRALATRVLLPPSALFFLVVAPRKVAMQITYCPHRGFLLPQPACEDDAAIYLAEHGLSRHDAVRTAATIRRAAEAIDRSNAMREFVSLHCVLGEDGIPFADFFRRFQHFAPKHLQYRWTRAAVTRALPTEHRTVAATGNRKIIPGIAWRTFD</sequence>
<proteinExistence type="predicted"/>
<dbReference type="EMBL" id="AP021861">
    <property type="protein sequence ID" value="BBO32261.1"/>
    <property type="molecule type" value="Genomic_DNA"/>
</dbReference>
<protein>
    <submittedName>
        <fullName evidence="1">Uncharacterized protein</fullName>
    </submittedName>
</protein>